<reference evidence="2" key="1">
    <citation type="submission" date="2016-11" db="EMBL/GenBank/DDBJ databases">
        <authorList>
            <person name="Varghese N."/>
            <person name="Submissions S."/>
        </authorList>
    </citation>
    <scope>NUCLEOTIDE SEQUENCE [LARGE SCALE GENOMIC DNA]</scope>
    <source>
        <strain evidence="2">DSM 25330</strain>
    </source>
</reference>
<dbReference type="RefSeq" id="WP_073083407.1">
    <property type="nucleotide sequence ID" value="NZ_FQWS01000001.1"/>
</dbReference>
<organism evidence="1 2">
    <name type="scientific">Winogradskyella jejuensis</name>
    <dbReference type="NCBI Taxonomy" id="1089305"/>
    <lineage>
        <taxon>Bacteria</taxon>
        <taxon>Pseudomonadati</taxon>
        <taxon>Bacteroidota</taxon>
        <taxon>Flavobacteriia</taxon>
        <taxon>Flavobacteriales</taxon>
        <taxon>Flavobacteriaceae</taxon>
        <taxon>Winogradskyella</taxon>
    </lineage>
</organism>
<evidence type="ECO:0000313" key="1">
    <source>
        <dbReference type="EMBL" id="SHG72065.1"/>
    </source>
</evidence>
<evidence type="ECO:0008006" key="3">
    <source>
        <dbReference type="Google" id="ProtNLM"/>
    </source>
</evidence>
<evidence type="ECO:0000313" key="2">
    <source>
        <dbReference type="Proteomes" id="UP000184522"/>
    </source>
</evidence>
<dbReference type="InterPro" id="IPR025366">
    <property type="entry name" value="DUF4270"/>
</dbReference>
<dbReference type="AlphaFoldDB" id="A0A1M5M464"/>
<protein>
    <recommendedName>
        <fullName evidence="3">DUF4270 domain-containing protein</fullName>
    </recommendedName>
</protein>
<sequence>MRLNKIALRNFTIAIVIGFGVIACDKDFATIDSDIINEDTATNFNTTSEKYEVISFTNRLDPIQTNGLGINMLGVYDDPIYGHTIASVLTQVSNNLVNPTFGVEGTEDEISLDSVVLTIPLFSTNTGISEENSLEYRLDSVFSSNDLNAIKLSIFENNYFLRDFNPNGDFDESQSYFSNKSASINEPITSIDLESTTIAVIDSLVISDEEIILTDGDETEPQITQRLSPRIREVWTKDNSEDEDVIDYWMTKILAQETQSTLSNSNNFNDYFRGLFFKAEPYQNDGSFMILNLAQQDANITLHYSFESPTEEGERNQATYVLTFGPTRVNFFENDYTIPFADGDDVNGDEKLFLKGGEGSVATIKLFNGETNDDDPTTDNVFETWRNEFVTLNSEGEFESAKRLINEANLIFYVNQEDIIGEMANNELPERLYLYNKTNGSPLADYFQDSQNNTLPQISIPNHLGILERDDEGNGFRYKMRITSHINNLLLNNTDNIELGLAVSGNVNLEATVPQYMVQTSTNNDETVPVSSIITPRGTILYGSADSNNEINERLFLEIFYTCLETDSNCPN</sequence>
<dbReference type="Pfam" id="PF14092">
    <property type="entry name" value="DUF4270"/>
    <property type="match status" value="1"/>
</dbReference>
<name>A0A1M5M464_9FLAO</name>
<dbReference type="STRING" id="1089305.SAMN05444148_0797"/>
<dbReference type="PROSITE" id="PS51257">
    <property type="entry name" value="PROKAR_LIPOPROTEIN"/>
    <property type="match status" value="1"/>
</dbReference>
<accession>A0A1M5M464</accession>
<dbReference type="Proteomes" id="UP000184522">
    <property type="component" value="Unassembled WGS sequence"/>
</dbReference>
<keyword evidence="2" id="KW-1185">Reference proteome</keyword>
<proteinExistence type="predicted"/>
<dbReference type="OrthoDB" id="1466062at2"/>
<gene>
    <name evidence="1" type="ORF">SAMN05444148_0797</name>
</gene>
<dbReference type="EMBL" id="FQWS01000001">
    <property type="protein sequence ID" value="SHG72065.1"/>
    <property type="molecule type" value="Genomic_DNA"/>
</dbReference>